<name>A0AB39HL24_9BACI</name>
<dbReference type="EMBL" id="CP162599">
    <property type="protein sequence ID" value="XDK31240.1"/>
    <property type="molecule type" value="Genomic_DNA"/>
</dbReference>
<sequence>MSQEKKGIFDRIQKETNIRPEEIYRIAASVKNADFSNEQTVRNLVQQISSMAGKRISSEKEKKIVESITNNKIPDDVQGLNRLFKQ</sequence>
<gene>
    <name evidence="1" type="ORF">AB4Y30_09320</name>
</gene>
<evidence type="ECO:0000313" key="1">
    <source>
        <dbReference type="EMBL" id="XDK31240.1"/>
    </source>
</evidence>
<reference evidence="1" key="1">
    <citation type="submission" date="2024-07" db="EMBL/GenBank/DDBJ databases">
        <title>Halotolerant mesophilic bacterium Ornithinibacillus sp. 4-3, sp. nov., isolated from soil.</title>
        <authorList>
            <person name="Sidarenka A.V."/>
            <person name="Guliayeva D.E."/>
            <person name="Leanovich S.I."/>
            <person name="Hileuskaya K.S."/>
            <person name="Akhremchuk A.E."/>
            <person name="Sikolenko M.A."/>
            <person name="Valentovich L.N."/>
        </authorList>
    </citation>
    <scope>NUCLEOTIDE SEQUENCE</scope>
    <source>
        <strain evidence="1">4-3</strain>
    </source>
</reference>
<dbReference type="AlphaFoldDB" id="A0AB39HL24"/>
<dbReference type="InterPro" id="IPR025942">
    <property type="entry name" value="SpoVIF"/>
</dbReference>
<protein>
    <submittedName>
        <fullName evidence="1">Stage VI sporulation protein F</fullName>
    </submittedName>
</protein>
<dbReference type="Pfam" id="PF14069">
    <property type="entry name" value="SpoVIF"/>
    <property type="match status" value="1"/>
</dbReference>
<dbReference type="RefSeq" id="WP_368651968.1">
    <property type="nucleotide sequence ID" value="NZ_CP162599.1"/>
</dbReference>
<organism evidence="1">
    <name type="scientific">Ornithinibacillus sp. 4-3</name>
    <dbReference type="NCBI Taxonomy" id="3231488"/>
    <lineage>
        <taxon>Bacteria</taxon>
        <taxon>Bacillati</taxon>
        <taxon>Bacillota</taxon>
        <taxon>Bacilli</taxon>
        <taxon>Bacillales</taxon>
        <taxon>Bacillaceae</taxon>
        <taxon>Ornithinibacillus</taxon>
    </lineage>
</organism>
<accession>A0AB39HL24</accession>
<proteinExistence type="predicted"/>